<reference evidence="1" key="2">
    <citation type="submission" date="2020-10" db="EMBL/GenBank/DDBJ databases">
        <authorList>
            <person name="Chmielowska C.A."/>
            <person name="Korsak D."/>
            <person name="Bartosik D."/>
        </authorList>
    </citation>
    <scope>NUCLEOTIDE SEQUENCE</scope>
    <source>
        <strain evidence="1">Sr12</strain>
        <plasmid evidence="1">pLIS4</plasmid>
    </source>
</reference>
<accession>A0A7T0MAQ3</accession>
<dbReference type="Gene3D" id="1.25.40.10">
    <property type="entry name" value="Tetratricopeptide repeat domain"/>
    <property type="match status" value="1"/>
</dbReference>
<organism evidence="1">
    <name type="scientific">Listeria seeligeri</name>
    <dbReference type="NCBI Taxonomy" id="1640"/>
    <lineage>
        <taxon>Bacteria</taxon>
        <taxon>Bacillati</taxon>
        <taxon>Bacillota</taxon>
        <taxon>Bacilli</taxon>
        <taxon>Bacillales</taxon>
        <taxon>Listeriaceae</taxon>
        <taxon>Listeria</taxon>
    </lineage>
</organism>
<gene>
    <name evidence="1" type="ORF">pLIS400256c</name>
</gene>
<dbReference type="EMBL" id="MW124301">
    <property type="protein sequence ID" value="QPL19390.1"/>
    <property type="molecule type" value="Genomic_DNA"/>
</dbReference>
<proteinExistence type="predicted"/>
<evidence type="ECO:0008006" key="2">
    <source>
        <dbReference type="Google" id="ProtNLM"/>
    </source>
</evidence>
<geneLocation type="plasmid" evidence="1">
    <name>pLIS4</name>
</geneLocation>
<reference evidence="1" key="1">
    <citation type="journal article" date="2020" name="Int. J. Mol. Sci.">
        <title>Genetic Carriers and Genomic Distribution of cadA6-A Novel Variant of a Cadmium Resistance Determinant Identified in Listeria spp.</title>
        <authorList>
            <person name="Chmielowska C."/>
            <person name="Korsak D."/>
            <person name="Szmulkowska B."/>
            <person name="Krop A."/>
            <person name="Lipka K."/>
            <person name="Krupinska M."/>
            <person name="Bartosik D."/>
        </authorList>
    </citation>
    <scope>NUCLEOTIDE SEQUENCE</scope>
    <source>
        <strain evidence="1">Sr12</strain>
    </source>
</reference>
<dbReference type="InterPro" id="IPR011990">
    <property type="entry name" value="TPR-like_helical_dom_sf"/>
</dbReference>
<name>A0A7T0MAQ3_LISSE</name>
<evidence type="ECO:0000313" key="1">
    <source>
        <dbReference type="EMBL" id="QPL19390.1"/>
    </source>
</evidence>
<keyword evidence="1" id="KW-0614">Plasmid</keyword>
<dbReference type="SUPFAM" id="SSF48452">
    <property type="entry name" value="TPR-like"/>
    <property type="match status" value="1"/>
</dbReference>
<dbReference type="AlphaFoldDB" id="A0A7T0MAQ3"/>
<sequence>MINVTKKNEVATNLIKEFVLLINAESILNNAEKKFIDLPFAMDQLSLTDKQPIDNQLRFYEKNYGLTVVNNIALKCAQQLSESNHPLEINMSELSEVEVLFLERLTKYMINSENLHLKFNSIEYIEKVEISKKELKRFLNIADPWTAIKIGEILLQKRESQEDLDLLHILALNYNSIGNTLAAEDLLLKVIHSEANSVRENKIIISSFYILAMTHLRHHPNGLKDMMKAQKYLDKALELMKDDNFAHDDRKFSSIFNRNGYALILFNEGRVDEAISLLNDKLIEIEPLIKEKGDYILLHKTVLLYNLYQCHVVLDRLDEAESTLKKLIQLDYYDLDYRYELVRFYFSANNLEQGKVELDQISKLDIEDYPTHQSYLGFYYLEKKDLPVAKEHYANAYHTNVNAKKANEFLYNYLYTLYALHEFDEVNQISMKSRLYGITLEREIGELIKASESSLQS</sequence>
<protein>
    <recommendedName>
        <fullName evidence="2">Tetratricopeptide repeat protein</fullName>
    </recommendedName>
</protein>